<dbReference type="Pfam" id="PF03358">
    <property type="entry name" value="FMN_red"/>
    <property type="match status" value="1"/>
</dbReference>
<name>A0A1H2WL57_HALVA</name>
<dbReference type="InterPro" id="IPR005025">
    <property type="entry name" value="FMN_Rdtase-like_dom"/>
</dbReference>
<dbReference type="Gene3D" id="3.40.50.360">
    <property type="match status" value="1"/>
</dbReference>
<evidence type="ECO:0000256" key="2">
    <source>
        <dbReference type="ARBA" id="ARBA00038292"/>
    </source>
</evidence>
<feature type="domain" description="NADPH-dependent FMN reductase-like" evidence="3">
    <location>
        <begin position="6"/>
        <end position="148"/>
    </location>
</feature>
<dbReference type="InterPro" id="IPR050712">
    <property type="entry name" value="NAD(P)H-dep_reductase"/>
</dbReference>
<comment type="similarity">
    <text evidence="2">Belongs to the SsuE family. Isf subfamily.</text>
</comment>
<dbReference type="Proteomes" id="UP000182573">
    <property type="component" value="Unassembled WGS sequence"/>
</dbReference>
<comment type="cofactor">
    <cofactor evidence="1">
        <name>[4Fe-4S] cluster</name>
        <dbReference type="ChEBI" id="CHEBI:49883"/>
    </cofactor>
</comment>
<sequence>MHDTPHVIGISGSLRDDSGTRIAVQHALDAAAEAGATIEHIDLREWDLPLFDPDTGAAASGDGPELAARVREADAMVLGTPMYHGTIASPLKTALDYCSIDDVERTTVGILAVAGGGFPTPALQHLRASVLELKGWPLPGDVAIPDSWAAFEDGSIADGDIAERIEKLGTDVVAYAGIADRPEKPERPEVATGD</sequence>
<evidence type="ECO:0000313" key="5">
    <source>
        <dbReference type="Proteomes" id="UP000182573"/>
    </source>
</evidence>
<protein>
    <submittedName>
        <fullName evidence="4">NAD(P)H-dependent FMN reductase</fullName>
    </submittedName>
</protein>
<dbReference type="GO" id="GO:0005829">
    <property type="term" value="C:cytosol"/>
    <property type="evidence" value="ECO:0007669"/>
    <property type="project" value="TreeGrafter"/>
</dbReference>
<dbReference type="STRING" id="28442.SAMN05443574_10759"/>
<proteinExistence type="inferred from homology"/>
<dbReference type="EMBL" id="FNOF01000007">
    <property type="protein sequence ID" value="SDW81238.1"/>
    <property type="molecule type" value="Genomic_DNA"/>
</dbReference>
<dbReference type="PANTHER" id="PTHR30543:SF21">
    <property type="entry name" value="NAD(P)H-DEPENDENT FMN REDUCTASE LOT6"/>
    <property type="match status" value="1"/>
</dbReference>
<dbReference type="RefSeq" id="WP_004515957.1">
    <property type="nucleotide sequence ID" value="NZ_FNOF01000007.1"/>
</dbReference>
<dbReference type="InterPro" id="IPR029039">
    <property type="entry name" value="Flavoprotein-like_sf"/>
</dbReference>
<evidence type="ECO:0000259" key="3">
    <source>
        <dbReference type="Pfam" id="PF03358"/>
    </source>
</evidence>
<evidence type="ECO:0000256" key="1">
    <source>
        <dbReference type="ARBA" id="ARBA00001966"/>
    </source>
</evidence>
<dbReference type="SUPFAM" id="SSF52218">
    <property type="entry name" value="Flavoproteins"/>
    <property type="match status" value="1"/>
</dbReference>
<organism evidence="4 5">
    <name type="scientific">Haloarcula vallismortis</name>
    <name type="common">Halobacterium vallismortis</name>
    <dbReference type="NCBI Taxonomy" id="28442"/>
    <lineage>
        <taxon>Archaea</taxon>
        <taxon>Methanobacteriati</taxon>
        <taxon>Methanobacteriota</taxon>
        <taxon>Stenosarchaea group</taxon>
        <taxon>Halobacteria</taxon>
        <taxon>Halobacteriales</taxon>
        <taxon>Haloarculaceae</taxon>
        <taxon>Haloarcula</taxon>
    </lineage>
</organism>
<accession>A0A1H2WL57</accession>
<dbReference type="PANTHER" id="PTHR30543">
    <property type="entry name" value="CHROMATE REDUCTASE"/>
    <property type="match status" value="1"/>
</dbReference>
<dbReference type="AlphaFoldDB" id="A0A1H2WL57"/>
<dbReference type="GO" id="GO:0016491">
    <property type="term" value="F:oxidoreductase activity"/>
    <property type="evidence" value="ECO:0007669"/>
    <property type="project" value="InterPro"/>
</dbReference>
<dbReference type="GO" id="GO:0010181">
    <property type="term" value="F:FMN binding"/>
    <property type="evidence" value="ECO:0007669"/>
    <property type="project" value="TreeGrafter"/>
</dbReference>
<evidence type="ECO:0000313" key="4">
    <source>
        <dbReference type="EMBL" id="SDW81238.1"/>
    </source>
</evidence>
<reference evidence="4 5" key="1">
    <citation type="submission" date="2016-10" db="EMBL/GenBank/DDBJ databases">
        <authorList>
            <person name="de Groot N.N."/>
        </authorList>
    </citation>
    <scope>NUCLEOTIDE SEQUENCE [LARGE SCALE GENOMIC DNA]</scope>
    <source>
        <strain evidence="4 5">DSM 3756</strain>
    </source>
</reference>
<gene>
    <name evidence="4" type="ORF">SAMN05443574_10759</name>
</gene>